<dbReference type="PROSITE" id="PS00759">
    <property type="entry name" value="ARGE_DAPE_CPG2_2"/>
    <property type="match status" value="1"/>
</dbReference>
<sequence length="406" mass="44448">MSAAEKLIRYCKVDTQSDPKSGTHPSSSKEFALAEILVEELKELGLKDAACDDKCYVYAHLESNLDHEAPAVGFIAHMDTAPDFTGTGVNPRIIENYDGGDIALNEEIVTRVALFPQMKKLKGKTLLVTDGNTLLGADDKAGIACIMQALEEWQKNPSLKHGRICVAFTPDEEIGEGPEYFDFEKMGADFAYTMDGDAVNIMSDETFNAASAVVHFRGFSIHPGEAKDRMINAGEIACRFAAALPAEMTPEHTEGKEGFIHLCSMHGNVESAELEYILRDHDAKKIQDKKDLMQKVCDLFNAEYGAGTAEISFADQYRNMKEVLAKHPEVSEIAWKSIQDLGLVPENVPIRGGTDGAQLSFHGLPCPNLGNGGGNFHGRYEYCVLEELDLAAKLVQRIAERAAGKE</sequence>
<evidence type="ECO:0000256" key="8">
    <source>
        <dbReference type="ARBA" id="ARBA00023049"/>
    </source>
</evidence>
<dbReference type="SUPFAM" id="SSF53187">
    <property type="entry name" value="Zn-dependent exopeptidases"/>
    <property type="match status" value="1"/>
</dbReference>
<dbReference type="PIRSF" id="PIRSF037215">
    <property type="entry name" value="Peptidase_M20B"/>
    <property type="match status" value="1"/>
</dbReference>
<feature type="active site" description="Proton acceptor" evidence="10">
    <location>
        <position position="172"/>
    </location>
</feature>
<feature type="active site" evidence="10">
    <location>
        <position position="79"/>
    </location>
</feature>
<evidence type="ECO:0000259" key="12">
    <source>
        <dbReference type="Pfam" id="PF07687"/>
    </source>
</evidence>
<dbReference type="NCBIfam" id="NF009920">
    <property type="entry name" value="PRK13381.1"/>
    <property type="match status" value="1"/>
</dbReference>
<organism evidence="13 14">
    <name type="scientific">Stecheria intestinalis</name>
    <dbReference type="NCBI Taxonomy" id="2606630"/>
    <lineage>
        <taxon>Bacteria</taxon>
        <taxon>Bacillati</taxon>
        <taxon>Bacillota</taxon>
        <taxon>Erysipelotrichia</taxon>
        <taxon>Erysipelotrichales</taxon>
        <taxon>Erysipelotrichaceae</taxon>
        <taxon>Stecheria</taxon>
    </lineage>
</organism>
<dbReference type="InterPro" id="IPR001261">
    <property type="entry name" value="ArgE/DapE_CS"/>
</dbReference>
<dbReference type="EMBL" id="VUMN01000009">
    <property type="protein sequence ID" value="MSS58325.1"/>
    <property type="molecule type" value="Genomic_DNA"/>
</dbReference>
<keyword evidence="8" id="KW-0482">Metalloprotease</keyword>
<dbReference type="Pfam" id="PF07687">
    <property type="entry name" value="M20_dimer"/>
    <property type="match status" value="1"/>
</dbReference>
<dbReference type="RefSeq" id="WP_154504044.1">
    <property type="nucleotide sequence ID" value="NZ_VUMN01000009.1"/>
</dbReference>
<dbReference type="GO" id="GO:0008237">
    <property type="term" value="F:metallopeptidase activity"/>
    <property type="evidence" value="ECO:0007669"/>
    <property type="project" value="UniProtKB-KW"/>
</dbReference>
<dbReference type="EC" id="3.4.11.4" evidence="9"/>
<evidence type="ECO:0000313" key="13">
    <source>
        <dbReference type="EMBL" id="MSS58325.1"/>
    </source>
</evidence>
<keyword evidence="3 13" id="KW-0031">Aminopeptidase</keyword>
<evidence type="ECO:0000256" key="2">
    <source>
        <dbReference type="ARBA" id="ARBA00009692"/>
    </source>
</evidence>
<dbReference type="PANTHER" id="PTHR42994">
    <property type="entry name" value="PEPTIDASE T"/>
    <property type="match status" value="1"/>
</dbReference>
<keyword evidence="7 11" id="KW-0862">Zinc</keyword>
<evidence type="ECO:0000256" key="11">
    <source>
        <dbReference type="PIRSR" id="PIRSR037215-2"/>
    </source>
</evidence>
<dbReference type="InterPro" id="IPR036264">
    <property type="entry name" value="Bact_exopeptidase_dim_dom"/>
</dbReference>
<dbReference type="AlphaFoldDB" id="A0A7X2TFM4"/>
<keyword evidence="4" id="KW-0645">Protease</keyword>
<dbReference type="Gene3D" id="3.30.70.360">
    <property type="match status" value="1"/>
</dbReference>
<comment type="similarity">
    <text evidence="2">Belongs to the peptidase M20B family.</text>
</comment>
<reference evidence="13 14" key="1">
    <citation type="submission" date="2019-08" db="EMBL/GenBank/DDBJ databases">
        <title>In-depth cultivation of the pig gut microbiome towards novel bacterial diversity and tailored functional studies.</title>
        <authorList>
            <person name="Wylensek D."/>
            <person name="Hitch T.C.A."/>
            <person name="Clavel T."/>
        </authorList>
    </citation>
    <scope>NUCLEOTIDE SEQUENCE [LARGE SCALE GENOMIC DNA]</scope>
    <source>
        <strain evidence="13 14">Oil+RF-744-GAM-WT-6</strain>
    </source>
</reference>
<dbReference type="NCBIfam" id="NF003976">
    <property type="entry name" value="PRK05469.1"/>
    <property type="match status" value="1"/>
</dbReference>
<proteinExistence type="inferred from homology"/>
<dbReference type="SUPFAM" id="SSF55031">
    <property type="entry name" value="Bacterial exopeptidase dimerisation domain"/>
    <property type="match status" value="1"/>
</dbReference>
<accession>A0A7X2TFM4</accession>
<feature type="binding site" evidence="11">
    <location>
        <position position="138"/>
    </location>
    <ligand>
        <name>Zn(2+)</name>
        <dbReference type="ChEBI" id="CHEBI:29105"/>
        <label>2</label>
    </ligand>
</feature>
<evidence type="ECO:0000256" key="7">
    <source>
        <dbReference type="ARBA" id="ARBA00022833"/>
    </source>
</evidence>
<dbReference type="PANTHER" id="PTHR42994:SF1">
    <property type="entry name" value="PEPTIDASE T"/>
    <property type="match status" value="1"/>
</dbReference>
<dbReference type="Proteomes" id="UP000461880">
    <property type="component" value="Unassembled WGS sequence"/>
</dbReference>
<evidence type="ECO:0000256" key="1">
    <source>
        <dbReference type="ARBA" id="ARBA00000870"/>
    </source>
</evidence>
<dbReference type="InterPro" id="IPR010161">
    <property type="entry name" value="Peptidase_M20B"/>
</dbReference>
<dbReference type="PROSITE" id="PS00758">
    <property type="entry name" value="ARGE_DAPE_CPG2_1"/>
    <property type="match status" value="1"/>
</dbReference>
<feature type="binding site" evidence="11">
    <location>
        <position position="377"/>
    </location>
    <ligand>
        <name>Zn(2+)</name>
        <dbReference type="ChEBI" id="CHEBI:29105"/>
        <label>2</label>
    </ligand>
</feature>
<dbReference type="GO" id="GO:0006518">
    <property type="term" value="P:peptide metabolic process"/>
    <property type="evidence" value="ECO:0007669"/>
    <property type="project" value="InterPro"/>
</dbReference>
<comment type="caution">
    <text evidence="13">The sequence shown here is derived from an EMBL/GenBank/DDBJ whole genome shotgun (WGS) entry which is preliminary data.</text>
</comment>
<evidence type="ECO:0000256" key="5">
    <source>
        <dbReference type="ARBA" id="ARBA00022723"/>
    </source>
</evidence>
<evidence type="ECO:0000256" key="9">
    <source>
        <dbReference type="NCBIfam" id="TIGR01882"/>
    </source>
</evidence>
<feature type="binding site" evidence="11">
    <location>
        <position position="195"/>
    </location>
    <ligand>
        <name>Zn(2+)</name>
        <dbReference type="ChEBI" id="CHEBI:29105"/>
        <label>1</label>
    </ligand>
</feature>
<dbReference type="GO" id="GO:0006508">
    <property type="term" value="P:proteolysis"/>
    <property type="evidence" value="ECO:0007669"/>
    <property type="project" value="UniProtKB-UniRule"/>
</dbReference>
<dbReference type="Gene3D" id="3.40.630.10">
    <property type="entry name" value="Zn peptidases"/>
    <property type="match status" value="1"/>
</dbReference>
<evidence type="ECO:0000256" key="10">
    <source>
        <dbReference type="PIRSR" id="PIRSR037215-1"/>
    </source>
</evidence>
<gene>
    <name evidence="13" type="primary">pepT</name>
    <name evidence="13" type="ORF">FYJ51_05345</name>
</gene>
<dbReference type="NCBIfam" id="TIGR01882">
    <property type="entry name" value="peptidase-T"/>
    <property type="match status" value="1"/>
</dbReference>
<evidence type="ECO:0000256" key="4">
    <source>
        <dbReference type="ARBA" id="ARBA00022670"/>
    </source>
</evidence>
<evidence type="ECO:0000256" key="3">
    <source>
        <dbReference type="ARBA" id="ARBA00022438"/>
    </source>
</evidence>
<protein>
    <recommendedName>
        <fullName evidence="9">Peptidase T</fullName>
        <ecNumber evidence="9">3.4.11.4</ecNumber>
    </recommendedName>
</protein>
<keyword evidence="14" id="KW-1185">Reference proteome</keyword>
<feature type="binding site" evidence="11">
    <location>
        <position position="173"/>
    </location>
    <ligand>
        <name>Zn(2+)</name>
        <dbReference type="ChEBI" id="CHEBI:29105"/>
        <label>2</label>
    </ligand>
</feature>
<comment type="cofactor">
    <cofactor evidence="11">
        <name>Zn(2+)</name>
        <dbReference type="ChEBI" id="CHEBI:29105"/>
    </cofactor>
    <text evidence="11">Binds 2 Zn(2+) ions per subunit.</text>
</comment>
<comment type="catalytic activity">
    <reaction evidence="1">
        <text>Release of the N-terminal residue from a tripeptide.</text>
        <dbReference type="EC" id="3.4.11.4"/>
    </reaction>
</comment>
<evidence type="ECO:0000313" key="14">
    <source>
        <dbReference type="Proteomes" id="UP000461880"/>
    </source>
</evidence>
<name>A0A7X2TFM4_9FIRM</name>
<dbReference type="Pfam" id="PF01546">
    <property type="entry name" value="Peptidase_M20"/>
    <property type="match status" value="1"/>
</dbReference>
<feature type="domain" description="Peptidase M20 dimerisation" evidence="12">
    <location>
        <begin position="205"/>
        <end position="306"/>
    </location>
</feature>
<keyword evidence="5 11" id="KW-0479">Metal-binding</keyword>
<dbReference type="GO" id="GO:0008270">
    <property type="term" value="F:zinc ion binding"/>
    <property type="evidence" value="ECO:0007669"/>
    <property type="project" value="InterPro"/>
</dbReference>
<evidence type="ECO:0000256" key="6">
    <source>
        <dbReference type="ARBA" id="ARBA00022801"/>
    </source>
</evidence>
<feature type="binding site" evidence="11">
    <location>
        <position position="77"/>
    </location>
    <ligand>
        <name>Zn(2+)</name>
        <dbReference type="ChEBI" id="CHEBI:29105"/>
        <label>1</label>
    </ligand>
</feature>
<dbReference type="GO" id="GO:0005829">
    <property type="term" value="C:cytosol"/>
    <property type="evidence" value="ECO:0007669"/>
    <property type="project" value="TreeGrafter"/>
</dbReference>
<dbReference type="InterPro" id="IPR002933">
    <property type="entry name" value="Peptidase_M20"/>
</dbReference>
<keyword evidence="6 13" id="KW-0378">Hydrolase</keyword>
<feature type="binding site" evidence="11">
    <location>
        <position position="138"/>
    </location>
    <ligand>
        <name>Zn(2+)</name>
        <dbReference type="ChEBI" id="CHEBI:29105"/>
        <label>1</label>
    </ligand>
</feature>
<dbReference type="InterPro" id="IPR011650">
    <property type="entry name" value="Peptidase_M20_dimer"/>
</dbReference>
<dbReference type="GO" id="GO:0045148">
    <property type="term" value="F:tripeptide aminopeptidase activity"/>
    <property type="evidence" value="ECO:0007669"/>
    <property type="project" value="UniProtKB-UniRule"/>
</dbReference>
<dbReference type="CDD" id="cd03892">
    <property type="entry name" value="M20_peptT"/>
    <property type="match status" value="1"/>
</dbReference>